<evidence type="ECO:0008006" key="5">
    <source>
        <dbReference type="Google" id="ProtNLM"/>
    </source>
</evidence>
<keyword evidence="4" id="KW-1185">Reference proteome</keyword>
<dbReference type="PANTHER" id="PTHR37313:SF2">
    <property type="entry name" value="UPF0749 PROTEIN YLXX"/>
    <property type="match status" value="1"/>
</dbReference>
<comment type="similarity">
    <text evidence="1">Belongs to the UPF0749 family.</text>
</comment>
<evidence type="ECO:0000313" key="3">
    <source>
        <dbReference type="EMBL" id="OHW63027.1"/>
    </source>
</evidence>
<accession>A0A1S1VA71</accession>
<feature type="coiled-coil region" evidence="2">
    <location>
        <begin position="41"/>
        <end position="78"/>
    </location>
</feature>
<comment type="caution">
    <text evidence="3">The sequence shown here is derived from an EMBL/GenBank/DDBJ whole genome shotgun (WGS) entry which is preliminary data.</text>
</comment>
<evidence type="ECO:0000256" key="2">
    <source>
        <dbReference type="SAM" id="Coils"/>
    </source>
</evidence>
<dbReference type="RefSeq" id="WP_071061931.1">
    <property type="nucleotide sequence ID" value="NZ_MKIE01000002.1"/>
</dbReference>
<keyword evidence="2" id="KW-0175">Coiled coil</keyword>
<dbReference type="Proteomes" id="UP000180254">
    <property type="component" value="Unassembled WGS sequence"/>
</dbReference>
<dbReference type="Gene3D" id="3.30.70.1880">
    <property type="entry name" value="Protein of unknown function DUF881"/>
    <property type="match status" value="1"/>
</dbReference>
<evidence type="ECO:0000313" key="4">
    <source>
        <dbReference type="Proteomes" id="UP000180254"/>
    </source>
</evidence>
<dbReference type="AlphaFoldDB" id="A0A1S1VA71"/>
<protein>
    <recommendedName>
        <fullName evidence="5">Division initiation protein</fullName>
    </recommendedName>
</protein>
<reference evidence="3" key="1">
    <citation type="submission" date="2016-09" db="EMBL/GenBank/DDBJ databases">
        <title>Genome sequence of Eubacterium angustum.</title>
        <authorList>
            <person name="Poehlein A."/>
            <person name="Daniel R."/>
        </authorList>
    </citation>
    <scope>NUCLEOTIDE SEQUENCE [LARGE SCALE GENOMIC DNA]</scope>
    <source>
        <strain evidence="3">DSM 1989</strain>
    </source>
</reference>
<name>A0A1S1VA71_9FIRM</name>
<dbReference type="EMBL" id="MKIE01000002">
    <property type="protein sequence ID" value="OHW63027.1"/>
    <property type="molecule type" value="Genomic_DNA"/>
</dbReference>
<gene>
    <name evidence="3" type="ORF">EUAN_08110</name>
</gene>
<dbReference type="InterPro" id="IPR010273">
    <property type="entry name" value="DUF881"/>
</dbReference>
<dbReference type="STRING" id="39480.EUAN_08110"/>
<dbReference type="PANTHER" id="PTHR37313">
    <property type="entry name" value="UPF0749 PROTEIN RV1825"/>
    <property type="match status" value="1"/>
</dbReference>
<dbReference type="OrthoDB" id="9776196at2"/>
<dbReference type="Pfam" id="PF05949">
    <property type="entry name" value="DUF881"/>
    <property type="match status" value="1"/>
</dbReference>
<organism evidence="3 4">
    <name type="scientific">Andreesenia angusta</name>
    <dbReference type="NCBI Taxonomy" id="39480"/>
    <lineage>
        <taxon>Bacteria</taxon>
        <taxon>Bacillati</taxon>
        <taxon>Bacillota</taxon>
        <taxon>Tissierellia</taxon>
        <taxon>Tissierellales</taxon>
        <taxon>Gottschalkiaceae</taxon>
        <taxon>Andreesenia</taxon>
    </lineage>
</organism>
<sequence>MKLEVKNIVMITFFSVVLGTMLSTPLKQEVEDYDMVTLSSIDSLKTEVESLKVEVDVMEKSIEDKKEKLEEKKALEGKDDATLIKSIESEIDSIKQISGVHPVEGPGIRLLIADNASEEIVGQNINDDIIHDSDIQTILNDLKRAGAEAISINGQRVVSKSEVKCGGPVIKINKRSSANPFVISVIGDPKSLVASVEGKGTYGDMLKNVYKIKVEVEEKEKVFIPGYEFEDFRYLYAQSKKEEESN</sequence>
<evidence type="ECO:0000256" key="1">
    <source>
        <dbReference type="ARBA" id="ARBA00009108"/>
    </source>
</evidence>
<proteinExistence type="inferred from homology"/>